<dbReference type="RefSeq" id="XP_015076651.1">
    <property type="nucleotide sequence ID" value="XM_015221165.1"/>
</dbReference>
<proteinExistence type="predicted"/>
<reference evidence="10" key="2">
    <citation type="submission" date="2025-08" db="UniProtKB">
        <authorList>
            <consortium name="RefSeq"/>
        </authorList>
    </citation>
    <scope>IDENTIFICATION</scope>
</reference>
<feature type="domain" description="G-patch" evidence="8">
    <location>
        <begin position="832"/>
        <end position="870"/>
    </location>
</feature>
<gene>
    <name evidence="10" type="primary">LOC107020703</name>
</gene>
<evidence type="ECO:0000256" key="7">
    <source>
        <dbReference type="ARBA" id="ARBA00022918"/>
    </source>
</evidence>
<dbReference type="CDD" id="cd00303">
    <property type="entry name" value="retropepsin_like"/>
    <property type="match status" value="1"/>
</dbReference>
<dbReference type="Pfam" id="PF17917">
    <property type="entry name" value="RT_RNaseH"/>
    <property type="match status" value="1"/>
</dbReference>
<evidence type="ECO:0000256" key="5">
    <source>
        <dbReference type="ARBA" id="ARBA00022759"/>
    </source>
</evidence>
<organism evidence="9 10">
    <name type="scientific">Solanum pennellii</name>
    <name type="common">Tomato</name>
    <name type="synonym">Lycopersicon pennellii</name>
    <dbReference type="NCBI Taxonomy" id="28526"/>
    <lineage>
        <taxon>Eukaryota</taxon>
        <taxon>Viridiplantae</taxon>
        <taxon>Streptophyta</taxon>
        <taxon>Embryophyta</taxon>
        <taxon>Tracheophyta</taxon>
        <taxon>Spermatophyta</taxon>
        <taxon>Magnoliopsida</taxon>
        <taxon>eudicotyledons</taxon>
        <taxon>Gunneridae</taxon>
        <taxon>Pentapetalae</taxon>
        <taxon>asterids</taxon>
        <taxon>lamiids</taxon>
        <taxon>Solanales</taxon>
        <taxon>Solanaceae</taxon>
        <taxon>Solanoideae</taxon>
        <taxon>Solaneae</taxon>
        <taxon>Solanum</taxon>
        <taxon>Solanum subgen. Lycopersicon</taxon>
    </lineage>
</organism>
<dbReference type="InterPro" id="IPR000467">
    <property type="entry name" value="G_patch_dom"/>
</dbReference>
<evidence type="ECO:0000313" key="9">
    <source>
        <dbReference type="Proteomes" id="UP000694930"/>
    </source>
</evidence>
<dbReference type="Gene3D" id="2.40.70.10">
    <property type="entry name" value="Acid Proteases"/>
    <property type="match status" value="1"/>
</dbReference>
<dbReference type="PANTHER" id="PTHR32108:SF9">
    <property type="entry name" value="REVERSE TRANSCRIPTASE RNASE H-LIKE DOMAIN-CONTAINING PROTEIN"/>
    <property type="match status" value="1"/>
</dbReference>
<evidence type="ECO:0000256" key="2">
    <source>
        <dbReference type="ARBA" id="ARBA00022679"/>
    </source>
</evidence>
<keyword evidence="2" id="KW-0808">Transferase</keyword>
<evidence type="ECO:0000313" key="10">
    <source>
        <dbReference type="RefSeq" id="XP_015076651.1"/>
    </source>
</evidence>
<dbReference type="Pfam" id="PF00078">
    <property type="entry name" value="RVT_1"/>
    <property type="match status" value="1"/>
</dbReference>
<keyword evidence="9" id="KW-1185">Reference proteome</keyword>
<dbReference type="InterPro" id="IPR043502">
    <property type="entry name" value="DNA/RNA_pol_sf"/>
</dbReference>
<dbReference type="Proteomes" id="UP000694930">
    <property type="component" value="Chromosome 1"/>
</dbReference>
<evidence type="ECO:0000256" key="1">
    <source>
        <dbReference type="ARBA" id="ARBA00012493"/>
    </source>
</evidence>
<dbReference type="CDD" id="cd01647">
    <property type="entry name" value="RT_LTR"/>
    <property type="match status" value="1"/>
</dbReference>
<dbReference type="Gene3D" id="3.10.10.10">
    <property type="entry name" value="HIV Type 1 Reverse Transcriptase, subunit A, domain 1"/>
    <property type="match status" value="1"/>
</dbReference>
<name>A0ABM1GVN7_SOLPN</name>
<sequence length="1499" mass="170504">MTKKMKSLEQSIRDMQGLGGHKGISFSDLCMFPHVHLPAGFKTPKFEKCDGHGDPIAHLKRYCNQLRGAEGKEELLMAYFGELSRDCIRMQFQYNIDIVPDRSSLANMRKKITENFCEYAIRWREQAARVKPPMKESEMIDVFLQAQEPDYFHYLLSAVGKTFAEVIKVGEMVENGIKSGNIVSQAALKATTQVLQNGSGNIGGKKRREDVATIVSAPRTHVQGNSPQHYFPSHATQDFVPYTPYHVFNAQPIAPPSYPQWRAPTPQNHPPPPQVHQNTARIPFRPRPQYKKGNGVKDEFTPIGESYASLFQKLRTLNVLSPIERNMSNPPLRNSDYSQHCAYCSNAPGHNIERCWYLKRAIQDLIDSNRIIVESPSGPNINQNSLLRHTETNMLEMMKGHEEFASPCKPILRVGTGIEKSANVVDLTKMMPLGAENVLEKLSPSNTPILTVKGALEDVWASPSKAKSFVPKRPNKPILIVQGAHIPPVIIRPVSQLPMTNPKAVPWNYEPTVVTYKGKEVDEEIDEVGGITRSGRCYVPMELRKTKNDQIQIKSPVTEGEAEEFLRKMKLSDYSVVEQLRKTPAQISLLSLLIHSDEHRKAVMKILNEAHVPSKVTVCQLEKIAGRIFEVNRITFSDDELPKEGTGHNQGLHITVKCELSYVTRVLIDGGSGANICPLSTLQKLNVSAERVRPNNVCVRAFDGSKTDVIGEIELVLTIGPVDFAVNFQVLDINASYNLLLGRPWVHRAGAVPSTLHQMIKFEYDRQEVIVHGEGDLSIYKDSSFPFIKADNENEALVYQASEVVVIEHVPEGSVISKPNMPIASVMVVNELLKHGFEPGKGLGICLQGRAYPVSLRKSIGTFGLGYQPRVEDKMKAKKQKRDVWSLTKPIQPIYKSFIKARATESYQSSFPEPVMKVSEEMINYFQDLFVEVDMVELGEGTSDRDVQFIGPDVKLNNWFPVKDESCSFYADSSDMTCMQNFSPDLNIQSNLRPNIEIISQEIEYDEDRLFEEVRRDFNHFENKSNPNMSETETINLGDHEIIKETKISVHVRHQKDDIIQALFDYKDVFVSSYDDMPGLSTDMVVHKLPIDPNFPPIKQKLRKLKIDMSVIIKEEITKQLEAKVIQVSQYPSWLDNIVLVPKKDGKVRMCVDYRDLNKASPKDDFPLPNIHILLDNCAKHEVASFVDCYAGYHQIIMVDEDVEKTSFIIPWGETYMRAMTTMFHDMMHRGIKVYVDDVIIKSKKQSNHVKDLRRFFERLRRYNLKLNPAKCVFGVPSAKLLGFIVSRRGIELDPSKIKAIQELPPPRNKTEHDDTMKKERAIYYLSKKFTVYKAKYTLLERTCYALTWVAQKLKHYLSSYTTYLISRMDALKYIFQKTMPTGRLAKWQILLTEFDIIYITRTAMKAQALADHLAENPIDEEYEPLKTYFPDEEISCIDEVIHDNNQGWKLFFDGASNRIGVGIEVVLMSNQGSITLYQPNLDSIVLIICLSMKRAFWV</sequence>
<accession>A0ABM1GVN7</accession>
<evidence type="ECO:0000256" key="4">
    <source>
        <dbReference type="ARBA" id="ARBA00022722"/>
    </source>
</evidence>
<protein>
    <recommendedName>
        <fullName evidence="1">RNA-directed DNA polymerase</fullName>
        <ecNumber evidence="1">2.7.7.49</ecNumber>
    </recommendedName>
</protein>
<dbReference type="SUPFAM" id="SSF56672">
    <property type="entry name" value="DNA/RNA polymerases"/>
    <property type="match status" value="1"/>
</dbReference>
<dbReference type="InterPro" id="IPR041373">
    <property type="entry name" value="RT_RNaseH"/>
</dbReference>
<evidence type="ECO:0000256" key="3">
    <source>
        <dbReference type="ARBA" id="ARBA00022695"/>
    </source>
</evidence>
<dbReference type="PANTHER" id="PTHR32108">
    <property type="entry name" value="DNA-DIRECTED RNA POLYMERASE SUBUNIT ALPHA"/>
    <property type="match status" value="1"/>
</dbReference>
<dbReference type="PROSITE" id="PS50174">
    <property type="entry name" value="G_PATCH"/>
    <property type="match status" value="1"/>
</dbReference>
<dbReference type="GeneID" id="107020703"/>
<dbReference type="InterPro" id="IPR021109">
    <property type="entry name" value="Peptidase_aspartic_dom_sf"/>
</dbReference>
<reference evidence="9" key="1">
    <citation type="journal article" date="2014" name="Nat. Genet.">
        <title>The genome of the stress-tolerant wild tomato species Solanum pennellii.</title>
        <authorList>
            <person name="Bolger A."/>
            <person name="Scossa F."/>
            <person name="Bolger M.E."/>
            <person name="Lanz C."/>
            <person name="Maumus F."/>
            <person name="Tohge T."/>
            <person name="Quesneville H."/>
            <person name="Alseekh S."/>
            <person name="Sorensen I."/>
            <person name="Lichtenstein G."/>
            <person name="Fich E.A."/>
            <person name="Conte M."/>
            <person name="Keller H."/>
            <person name="Schneeberger K."/>
            <person name="Schwacke R."/>
            <person name="Ofner I."/>
            <person name="Vrebalov J."/>
            <person name="Xu Y."/>
            <person name="Osorio S."/>
            <person name="Aflitos S.A."/>
            <person name="Schijlen E."/>
            <person name="Jimenez-Gomez J.M."/>
            <person name="Ryngajllo M."/>
            <person name="Kimura S."/>
            <person name="Kumar R."/>
            <person name="Koenig D."/>
            <person name="Headland L.R."/>
            <person name="Maloof J.N."/>
            <person name="Sinha N."/>
            <person name="van Ham R.C."/>
            <person name="Lankhorst R.K."/>
            <person name="Mao L."/>
            <person name="Vogel A."/>
            <person name="Arsova B."/>
            <person name="Panstruga R."/>
            <person name="Fei Z."/>
            <person name="Rose J.K."/>
            <person name="Zamir D."/>
            <person name="Carrari F."/>
            <person name="Giovannoni J.J."/>
            <person name="Weigel D."/>
            <person name="Usadel B."/>
            <person name="Fernie A.R."/>
        </authorList>
    </citation>
    <scope>NUCLEOTIDE SEQUENCE [LARGE SCALE GENOMIC DNA]</scope>
    <source>
        <strain evidence="9">cv. LA0716</strain>
    </source>
</reference>
<keyword evidence="5" id="KW-0255">Endonuclease</keyword>
<dbReference type="EC" id="2.7.7.49" evidence="1"/>
<dbReference type="InterPro" id="IPR043128">
    <property type="entry name" value="Rev_trsase/Diguanyl_cyclase"/>
</dbReference>
<dbReference type="Gene3D" id="3.30.70.270">
    <property type="match status" value="1"/>
</dbReference>
<dbReference type="InterPro" id="IPR000477">
    <property type="entry name" value="RT_dom"/>
</dbReference>
<keyword evidence="6" id="KW-0378">Hydrolase</keyword>
<evidence type="ECO:0000259" key="8">
    <source>
        <dbReference type="PROSITE" id="PS50174"/>
    </source>
</evidence>
<evidence type="ECO:0000256" key="6">
    <source>
        <dbReference type="ARBA" id="ARBA00022801"/>
    </source>
</evidence>
<keyword evidence="4" id="KW-0540">Nuclease</keyword>
<keyword evidence="3" id="KW-0548">Nucleotidyltransferase</keyword>
<keyword evidence="7" id="KW-0695">RNA-directed DNA polymerase</keyword>